<evidence type="ECO:0000313" key="2">
    <source>
        <dbReference type="Proteomes" id="UP000010556"/>
    </source>
</evidence>
<accession>L5LBW9</accession>
<gene>
    <name evidence="1" type="ORF">MDA_GLEAN10005615</name>
</gene>
<name>L5LBW9_MYODS</name>
<evidence type="ECO:0000313" key="1">
    <source>
        <dbReference type="EMBL" id="ELK23371.1"/>
    </source>
</evidence>
<proteinExistence type="predicted"/>
<keyword evidence="2" id="KW-1185">Reference proteome</keyword>
<dbReference type="AlphaFoldDB" id="L5LBW9"/>
<dbReference type="EMBL" id="KB113694">
    <property type="protein sequence ID" value="ELK23371.1"/>
    <property type="molecule type" value="Genomic_DNA"/>
</dbReference>
<dbReference type="Proteomes" id="UP000010556">
    <property type="component" value="Unassembled WGS sequence"/>
</dbReference>
<protein>
    <submittedName>
        <fullName evidence="1">Uncharacterized protein</fullName>
    </submittedName>
</protein>
<sequence length="98" mass="10478">MPVSEERVQKSSGPSDICISCGHGRCRSKGSRVAPPGAAEGMAIAAPALTRGHRMPAERELRRLKAPVERRPGSRMPAARGREGLLHELLRAMASGKL</sequence>
<reference evidence="2" key="1">
    <citation type="journal article" date="2013" name="Science">
        <title>Comparative analysis of bat genomes provides insight into the evolution of flight and immunity.</title>
        <authorList>
            <person name="Zhang G."/>
            <person name="Cowled C."/>
            <person name="Shi Z."/>
            <person name="Huang Z."/>
            <person name="Bishop-Lilly K.A."/>
            <person name="Fang X."/>
            <person name="Wynne J.W."/>
            <person name="Xiong Z."/>
            <person name="Baker M.L."/>
            <person name="Zhao W."/>
            <person name="Tachedjian M."/>
            <person name="Zhu Y."/>
            <person name="Zhou P."/>
            <person name="Jiang X."/>
            <person name="Ng J."/>
            <person name="Yang L."/>
            <person name="Wu L."/>
            <person name="Xiao J."/>
            <person name="Feng Y."/>
            <person name="Chen Y."/>
            <person name="Sun X."/>
            <person name="Zhang Y."/>
            <person name="Marsh G.A."/>
            <person name="Crameri G."/>
            <person name="Broder C.C."/>
            <person name="Frey K.G."/>
            <person name="Wang L.F."/>
            <person name="Wang J."/>
        </authorList>
    </citation>
    <scope>NUCLEOTIDE SEQUENCE [LARGE SCALE GENOMIC DNA]</scope>
</reference>
<organism evidence="1 2">
    <name type="scientific">Myotis davidii</name>
    <name type="common">David's myotis</name>
    <dbReference type="NCBI Taxonomy" id="225400"/>
    <lineage>
        <taxon>Eukaryota</taxon>
        <taxon>Metazoa</taxon>
        <taxon>Chordata</taxon>
        <taxon>Craniata</taxon>
        <taxon>Vertebrata</taxon>
        <taxon>Euteleostomi</taxon>
        <taxon>Mammalia</taxon>
        <taxon>Eutheria</taxon>
        <taxon>Laurasiatheria</taxon>
        <taxon>Chiroptera</taxon>
        <taxon>Yangochiroptera</taxon>
        <taxon>Vespertilionidae</taxon>
        <taxon>Myotis</taxon>
    </lineage>
</organism>